<dbReference type="InterPro" id="IPR045155">
    <property type="entry name" value="Beta-lactam_cat"/>
</dbReference>
<dbReference type="GO" id="GO:0030655">
    <property type="term" value="P:beta-lactam antibiotic catabolic process"/>
    <property type="evidence" value="ECO:0007669"/>
    <property type="project" value="InterPro"/>
</dbReference>
<evidence type="ECO:0000259" key="2">
    <source>
        <dbReference type="Pfam" id="PF13354"/>
    </source>
</evidence>
<dbReference type="GO" id="GO:0008800">
    <property type="term" value="F:beta-lactamase activity"/>
    <property type="evidence" value="ECO:0007669"/>
    <property type="project" value="InterPro"/>
</dbReference>
<evidence type="ECO:0000256" key="1">
    <source>
        <dbReference type="SAM" id="Phobius"/>
    </source>
</evidence>
<keyword evidence="1" id="KW-0812">Transmembrane</keyword>
<comment type="caution">
    <text evidence="3">The sequence shown here is derived from an EMBL/GenBank/DDBJ whole genome shotgun (WGS) entry which is preliminary data.</text>
</comment>
<name>W4VNC3_9BACI</name>
<dbReference type="InterPro" id="IPR012338">
    <property type="entry name" value="Beta-lactam/transpept-like"/>
</dbReference>
<dbReference type="Pfam" id="PF13354">
    <property type="entry name" value="Beta-lactamase2"/>
    <property type="match status" value="1"/>
</dbReference>
<dbReference type="SUPFAM" id="SSF56601">
    <property type="entry name" value="beta-lactamase/transpeptidase-like"/>
    <property type="match status" value="1"/>
</dbReference>
<evidence type="ECO:0000313" key="4">
    <source>
        <dbReference type="Proteomes" id="UP000019102"/>
    </source>
</evidence>
<dbReference type="OrthoDB" id="975092at2"/>
<dbReference type="Gene3D" id="3.40.710.10">
    <property type="entry name" value="DD-peptidase/beta-lactamase superfamily"/>
    <property type="match status" value="1"/>
</dbReference>
<accession>W4VNC3</accession>
<dbReference type="RefSeq" id="WP_035724864.1">
    <property type="nucleotide sequence ID" value="NZ_BAVS01000022.1"/>
</dbReference>
<dbReference type="AlphaFoldDB" id="W4VNC3"/>
<evidence type="ECO:0000313" key="3">
    <source>
        <dbReference type="EMBL" id="GAE94343.1"/>
    </source>
</evidence>
<feature type="domain" description="Beta-lactamase class A catalytic" evidence="2">
    <location>
        <begin position="58"/>
        <end position="167"/>
    </location>
</feature>
<dbReference type="eggNOG" id="COG2367">
    <property type="taxonomic scope" value="Bacteria"/>
</dbReference>
<dbReference type="EMBL" id="BAVS01000022">
    <property type="protein sequence ID" value="GAE94343.1"/>
    <property type="molecule type" value="Genomic_DNA"/>
</dbReference>
<reference evidence="3 4" key="1">
    <citation type="journal article" date="2014" name="Genome Announc.">
        <title>Draft Genome Sequence of the Boron-Tolerant and Moderately Halotolerant Bacterium Gracilibacillus boraciitolerans JCM 21714T.</title>
        <authorList>
            <person name="Ahmed I."/>
            <person name="Oshima K."/>
            <person name="Suda W."/>
            <person name="Kitamura K."/>
            <person name="Iida T."/>
            <person name="Ohmori Y."/>
            <person name="Fujiwara T."/>
            <person name="Hattori M."/>
            <person name="Ohkuma M."/>
        </authorList>
    </citation>
    <scope>NUCLEOTIDE SEQUENCE [LARGE SCALE GENOMIC DNA]</scope>
    <source>
        <strain evidence="3 4">JCM 21714</strain>
    </source>
</reference>
<proteinExistence type="predicted"/>
<organism evidence="3 4">
    <name type="scientific">Gracilibacillus boraciitolerans JCM 21714</name>
    <dbReference type="NCBI Taxonomy" id="1298598"/>
    <lineage>
        <taxon>Bacteria</taxon>
        <taxon>Bacillati</taxon>
        <taxon>Bacillota</taxon>
        <taxon>Bacilli</taxon>
        <taxon>Bacillales</taxon>
        <taxon>Bacillaceae</taxon>
        <taxon>Gracilibacillus</taxon>
    </lineage>
</organism>
<dbReference type="GO" id="GO:0046677">
    <property type="term" value="P:response to antibiotic"/>
    <property type="evidence" value="ECO:0007669"/>
    <property type="project" value="InterPro"/>
</dbReference>
<sequence length="226" mass="25993">MNVFSYILISVLVLIVIAVLLVYVLWKRDMSKSKEDLLSFLEENPEICSITLIQNETERLNLNGNVQTPPLASTVKIIILLAFVKAVHQQRLNPDKTVNITEIDALYFENTDGNAHPTWKKEKQIGQEVTLLEVAQGMMQYSSNACTDYLYSLLGAEQVNHEIKEHALIQHTSLYAINSAMLIPAYLKVEKSKNILEDLKRYRNRSMSNLQIFYYQRCVMVRLLNI</sequence>
<dbReference type="STRING" id="1298598.JCM21714_3491"/>
<keyword evidence="1" id="KW-1133">Transmembrane helix</keyword>
<feature type="transmembrane region" description="Helical" evidence="1">
    <location>
        <begin position="6"/>
        <end position="26"/>
    </location>
</feature>
<dbReference type="InterPro" id="IPR000871">
    <property type="entry name" value="Beta-lactam_class-A"/>
</dbReference>
<dbReference type="PANTHER" id="PTHR35333:SF3">
    <property type="entry name" value="BETA-LACTAMASE-TYPE TRANSPEPTIDASE FOLD CONTAINING PROTEIN"/>
    <property type="match status" value="1"/>
</dbReference>
<protein>
    <recommendedName>
        <fullName evidence="2">Beta-lactamase class A catalytic domain-containing protein</fullName>
    </recommendedName>
</protein>
<keyword evidence="1" id="KW-0472">Membrane</keyword>
<keyword evidence="4" id="KW-1185">Reference proteome</keyword>
<gene>
    <name evidence="3" type="ORF">JCM21714_3491</name>
</gene>
<dbReference type="Proteomes" id="UP000019102">
    <property type="component" value="Unassembled WGS sequence"/>
</dbReference>
<dbReference type="PANTHER" id="PTHR35333">
    <property type="entry name" value="BETA-LACTAMASE"/>
    <property type="match status" value="1"/>
</dbReference>